<sequence length="55" mass="6397">MQFSAPFVYGKSEETESIDLNSILVELRQFFTICRWSSFQVPEFHQGSIISHQNS</sequence>
<protein>
    <submittedName>
        <fullName evidence="1">Uncharacterized protein</fullName>
    </submittedName>
</protein>
<name>A0A8D9HLB9_BRACM</name>
<evidence type="ECO:0000313" key="1">
    <source>
        <dbReference type="EMBL" id="CAG7901863.1"/>
    </source>
</evidence>
<gene>
    <name evidence="1" type="ORF">BRAPAZ1V2_A07P15070.2</name>
</gene>
<evidence type="ECO:0000313" key="2">
    <source>
        <dbReference type="Proteomes" id="UP000694005"/>
    </source>
</evidence>
<dbReference type="Gramene" id="A07p15070.2_BraZ1">
    <property type="protein sequence ID" value="A07p15070.2_BraZ1.CDS"/>
    <property type="gene ID" value="A07g15070.2_BraZ1"/>
</dbReference>
<proteinExistence type="predicted"/>
<dbReference type="AlphaFoldDB" id="A0A8D9HLB9"/>
<dbReference type="EMBL" id="LS974623">
    <property type="protein sequence ID" value="CAG7901863.1"/>
    <property type="molecule type" value="Genomic_DNA"/>
</dbReference>
<organism evidence="1 2">
    <name type="scientific">Brassica campestris</name>
    <name type="common">Field mustard</name>
    <dbReference type="NCBI Taxonomy" id="3711"/>
    <lineage>
        <taxon>Eukaryota</taxon>
        <taxon>Viridiplantae</taxon>
        <taxon>Streptophyta</taxon>
        <taxon>Embryophyta</taxon>
        <taxon>Tracheophyta</taxon>
        <taxon>Spermatophyta</taxon>
        <taxon>Magnoliopsida</taxon>
        <taxon>eudicotyledons</taxon>
        <taxon>Gunneridae</taxon>
        <taxon>Pentapetalae</taxon>
        <taxon>rosids</taxon>
        <taxon>malvids</taxon>
        <taxon>Brassicales</taxon>
        <taxon>Brassicaceae</taxon>
        <taxon>Brassiceae</taxon>
        <taxon>Brassica</taxon>
    </lineage>
</organism>
<reference evidence="1 2" key="1">
    <citation type="submission" date="2021-07" db="EMBL/GenBank/DDBJ databases">
        <authorList>
            <consortium name="Genoscope - CEA"/>
            <person name="William W."/>
        </authorList>
    </citation>
    <scope>NUCLEOTIDE SEQUENCE [LARGE SCALE GENOMIC DNA]</scope>
</reference>
<dbReference type="Proteomes" id="UP000694005">
    <property type="component" value="Chromosome A07"/>
</dbReference>
<accession>A0A8D9HLB9</accession>